<evidence type="ECO:0000259" key="2">
    <source>
        <dbReference type="Pfam" id="PF13193"/>
    </source>
</evidence>
<dbReference type="OrthoDB" id="9763207at2"/>
<protein>
    <submittedName>
        <fullName evidence="3">O-succinylbenzoate--CoA ligase</fullName>
    </submittedName>
</protein>
<feature type="domain" description="AMP-binding enzyme C-terminal" evidence="2">
    <location>
        <begin position="400"/>
        <end position="472"/>
    </location>
</feature>
<dbReference type="PROSITE" id="PS00455">
    <property type="entry name" value="AMP_BINDING"/>
    <property type="match status" value="1"/>
</dbReference>
<dbReference type="InterPro" id="IPR020845">
    <property type="entry name" value="AMP-binding_CS"/>
</dbReference>
<dbReference type="PANTHER" id="PTHR43767:SF1">
    <property type="entry name" value="NONRIBOSOMAL PEPTIDE SYNTHASE PES1 (EUROFUNG)-RELATED"/>
    <property type="match status" value="1"/>
</dbReference>
<comment type="caution">
    <text evidence="3">The sequence shown here is derived from an EMBL/GenBank/DDBJ whole genome shotgun (WGS) entry which is preliminary data.</text>
</comment>
<dbReference type="GO" id="GO:0016878">
    <property type="term" value="F:acid-thiol ligase activity"/>
    <property type="evidence" value="ECO:0007669"/>
    <property type="project" value="UniProtKB-ARBA"/>
</dbReference>
<proteinExistence type="predicted"/>
<keyword evidence="4" id="KW-1185">Reference proteome</keyword>
<evidence type="ECO:0000259" key="1">
    <source>
        <dbReference type="Pfam" id="PF00501"/>
    </source>
</evidence>
<evidence type="ECO:0000313" key="3">
    <source>
        <dbReference type="EMBL" id="OZI55872.1"/>
    </source>
</evidence>
<dbReference type="SUPFAM" id="SSF56801">
    <property type="entry name" value="Acetyl-CoA synthetase-like"/>
    <property type="match status" value="1"/>
</dbReference>
<dbReference type="Gene3D" id="3.30.300.30">
    <property type="match status" value="1"/>
</dbReference>
<dbReference type="Proteomes" id="UP000216885">
    <property type="component" value="Unassembled WGS sequence"/>
</dbReference>
<dbReference type="PANTHER" id="PTHR43767">
    <property type="entry name" value="LONG-CHAIN-FATTY-ACID--COA LIGASE"/>
    <property type="match status" value="1"/>
</dbReference>
<dbReference type="InterPro" id="IPR042099">
    <property type="entry name" value="ANL_N_sf"/>
</dbReference>
<dbReference type="Gene3D" id="3.40.50.12780">
    <property type="entry name" value="N-terminal domain of ligase-like"/>
    <property type="match status" value="1"/>
</dbReference>
<organism evidence="3 4">
    <name type="scientific">Bordetella genomosp. 4</name>
    <dbReference type="NCBI Taxonomy" id="463044"/>
    <lineage>
        <taxon>Bacteria</taxon>
        <taxon>Pseudomonadati</taxon>
        <taxon>Pseudomonadota</taxon>
        <taxon>Betaproteobacteria</taxon>
        <taxon>Burkholderiales</taxon>
        <taxon>Alcaligenaceae</taxon>
        <taxon>Bordetella</taxon>
    </lineage>
</organism>
<dbReference type="Pfam" id="PF13193">
    <property type="entry name" value="AMP-binding_C"/>
    <property type="match status" value="1"/>
</dbReference>
<evidence type="ECO:0000313" key="4">
    <source>
        <dbReference type="Proteomes" id="UP000216885"/>
    </source>
</evidence>
<dbReference type="InterPro" id="IPR045851">
    <property type="entry name" value="AMP-bd_C_sf"/>
</dbReference>
<accession>A0A261U389</accession>
<dbReference type="AlphaFoldDB" id="A0A261U389"/>
<dbReference type="InterPro" id="IPR025110">
    <property type="entry name" value="AMP-bd_C"/>
</dbReference>
<gene>
    <name evidence="3" type="ORF">CAL20_10390</name>
</gene>
<name>A0A261U389_9BORD</name>
<sequence>MTRTDDIPWSLELHTLAQRYPEQVAVDDGRATLTYAALNARAHALANALLNDGAQPGGCVGIYLPNGIDAVWADYGATISGVCLVHLNAAYTRQEIQWGQQLAPMSHIITNRTYADTVRDLGARLILCEDIATLPHPDVLPAVRADTWGRIIFSSGTTGKPKALVYDQGRRWLAAVLLRAVLPFTPGPGSRVLLMTPYVHGASMQARAWLDYGGTAVLLNGVDLEAVGRELRSGKLDAIFAPPTVLAKLAAAFEGEHFPNVRCVFTGTQTLTPSLYARARALFGPCVRVTYGKSENVNPITVLDPAATEACFASDGGEGACLGWPAPGVQLRINSHDEIELRSSHMYIGHIDQDGFHSPDADGWHRTGDLGRIDERGRLWLLGRMADVIKTGGYKVYPDEIEAALAGTPGCGDICVVALPSDYWGETIVAVAERAEDIWINHARQQIESLARYKHPRAHIAVAALPRNPQGKISRHAVRDLILSEYVLHDGPYPTLQKR</sequence>
<feature type="domain" description="AMP-dependent synthetase/ligase" evidence="1">
    <location>
        <begin position="17"/>
        <end position="337"/>
    </location>
</feature>
<keyword evidence="3" id="KW-0436">Ligase</keyword>
<dbReference type="EMBL" id="NEVQ01000013">
    <property type="protein sequence ID" value="OZI55872.1"/>
    <property type="molecule type" value="Genomic_DNA"/>
</dbReference>
<dbReference type="InterPro" id="IPR000873">
    <property type="entry name" value="AMP-dep_synth/lig_dom"/>
</dbReference>
<dbReference type="RefSeq" id="WP_094820928.1">
    <property type="nucleotide sequence ID" value="NZ_NEVO01000007.1"/>
</dbReference>
<reference evidence="3 4" key="1">
    <citation type="submission" date="2017-05" db="EMBL/GenBank/DDBJ databases">
        <title>Complete and WGS of Bordetella genogroups.</title>
        <authorList>
            <person name="Spilker T."/>
            <person name="LiPuma J."/>
        </authorList>
    </citation>
    <scope>NUCLEOTIDE SEQUENCE [LARGE SCALE GENOMIC DNA]</scope>
    <source>
        <strain evidence="3 4">AU9919</strain>
    </source>
</reference>
<dbReference type="InterPro" id="IPR050237">
    <property type="entry name" value="ATP-dep_AMP-bd_enzyme"/>
</dbReference>
<dbReference type="Pfam" id="PF00501">
    <property type="entry name" value="AMP-binding"/>
    <property type="match status" value="1"/>
</dbReference>